<evidence type="ECO:0000313" key="4">
    <source>
        <dbReference type="EMBL" id="MDG0815166.1"/>
    </source>
</evidence>
<sequence length="327" mass="35216">MQTGNVAQTVGQTPLIKIKSLSDATGCEIYGKAEFLNPGGSVKDRAALGIIEAAEHEGLLRPGYTIVEGTAGNTGIGLATIAAQKGYKCVIVMPNNQSQEKYDTLRALGVELVTVPPCPFANENHFYHTAKRIAAERNQSFWADQFENTANYKMHFKTTGPEIWEQTAGEIDAFISAVGTGGTLAGVSKFLKSKDKSIHVRLVDPFGSGLHSYLKTGQLAATGSSITEGIGIMRLTANFKEAVIDDAVQVSDQEMISMLYHLAKHDGVLVGTSAALNVFAAYKYALENKGSGKNIVTVLCDSAVRYQSKVFNQNFLSEKALQPEPLY</sequence>
<comment type="cofactor">
    <cofactor evidence="1">
        <name>pyridoxal 5'-phosphate</name>
        <dbReference type="ChEBI" id="CHEBI:597326"/>
    </cofactor>
</comment>
<keyword evidence="2" id="KW-0663">Pyridoxal phosphate</keyword>
<protein>
    <submittedName>
        <fullName evidence="4">Cysteine synthase A</fullName>
        <ecNumber evidence="4">2.5.1.47</ecNumber>
    </submittedName>
</protein>
<dbReference type="Gene3D" id="3.40.50.1100">
    <property type="match status" value="2"/>
</dbReference>
<organism evidence="4 5">
    <name type="scientific">Bdellovibrio svalbardensis</name>
    <dbReference type="NCBI Taxonomy" id="2972972"/>
    <lineage>
        <taxon>Bacteria</taxon>
        <taxon>Pseudomonadati</taxon>
        <taxon>Bdellovibrionota</taxon>
        <taxon>Bdellovibrionia</taxon>
        <taxon>Bdellovibrionales</taxon>
        <taxon>Pseudobdellovibrionaceae</taxon>
        <taxon>Bdellovibrio</taxon>
    </lineage>
</organism>
<dbReference type="InterPro" id="IPR050214">
    <property type="entry name" value="Cys_Synth/Cystath_Beta-Synth"/>
</dbReference>
<dbReference type="PANTHER" id="PTHR10314">
    <property type="entry name" value="CYSTATHIONINE BETA-SYNTHASE"/>
    <property type="match status" value="1"/>
</dbReference>
<gene>
    <name evidence="4" type="ORF">NWE73_02255</name>
</gene>
<dbReference type="PROSITE" id="PS00901">
    <property type="entry name" value="CYS_SYNTHASE"/>
    <property type="match status" value="1"/>
</dbReference>
<dbReference type="Pfam" id="PF00291">
    <property type="entry name" value="PALP"/>
    <property type="match status" value="1"/>
</dbReference>
<dbReference type="EC" id="2.5.1.47" evidence="4"/>
<proteinExistence type="predicted"/>
<keyword evidence="4" id="KW-0808">Transferase</keyword>
<dbReference type="GO" id="GO:0004124">
    <property type="term" value="F:cysteine synthase activity"/>
    <property type="evidence" value="ECO:0007669"/>
    <property type="project" value="UniProtKB-EC"/>
</dbReference>
<evidence type="ECO:0000256" key="2">
    <source>
        <dbReference type="ARBA" id="ARBA00022898"/>
    </source>
</evidence>
<accession>A0ABT6DEB4</accession>
<feature type="domain" description="Tryptophan synthase beta chain-like PALP" evidence="3">
    <location>
        <begin position="7"/>
        <end position="301"/>
    </location>
</feature>
<dbReference type="RefSeq" id="WP_277576642.1">
    <property type="nucleotide sequence ID" value="NZ_JANRMI010000001.1"/>
</dbReference>
<evidence type="ECO:0000256" key="1">
    <source>
        <dbReference type="ARBA" id="ARBA00001933"/>
    </source>
</evidence>
<name>A0ABT6DEB4_9BACT</name>
<dbReference type="InterPro" id="IPR036052">
    <property type="entry name" value="TrpB-like_PALP_sf"/>
</dbReference>
<keyword evidence="5" id="KW-1185">Reference proteome</keyword>
<comment type="caution">
    <text evidence="4">The sequence shown here is derived from an EMBL/GenBank/DDBJ whole genome shotgun (WGS) entry which is preliminary data.</text>
</comment>
<dbReference type="InterPro" id="IPR001216">
    <property type="entry name" value="P-phosphate_BS"/>
</dbReference>
<keyword evidence="4" id="KW-0378">Hydrolase</keyword>
<dbReference type="CDD" id="cd01561">
    <property type="entry name" value="CBS_like"/>
    <property type="match status" value="1"/>
</dbReference>
<dbReference type="EMBL" id="JANRMI010000001">
    <property type="protein sequence ID" value="MDG0815166.1"/>
    <property type="molecule type" value="Genomic_DNA"/>
</dbReference>
<dbReference type="SUPFAM" id="SSF53686">
    <property type="entry name" value="Tryptophan synthase beta subunit-like PLP-dependent enzymes"/>
    <property type="match status" value="1"/>
</dbReference>
<dbReference type="GO" id="GO:0016787">
    <property type="term" value="F:hydrolase activity"/>
    <property type="evidence" value="ECO:0007669"/>
    <property type="project" value="UniProtKB-KW"/>
</dbReference>
<reference evidence="4" key="1">
    <citation type="submission" date="2022-08" db="EMBL/GenBank/DDBJ databases">
        <title>Novel Bdellovibrio Species Isolated from Svalbard: Designation Bdellovibrio svalbardensis.</title>
        <authorList>
            <person name="Mitchell R.J."/>
            <person name="Choi S.Y."/>
        </authorList>
    </citation>
    <scope>NUCLEOTIDE SEQUENCE</scope>
    <source>
        <strain evidence="4">PAP01</strain>
    </source>
</reference>
<evidence type="ECO:0000313" key="5">
    <source>
        <dbReference type="Proteomes" id="UP001152321"/>
    </source>
</evidence>
<dbReference type="NCBIfam" id="NF007989">
    <property type="entry name" value="PRK10717.1"/>
    <property type="match status" value="1"/>
</dbReference>
<dbReference type="InterPro" id="IPR001926">
    <property type="entry name" value="TrpB-like_PALP"/>
</dbReference>
<dbReference type="Proteomes" id="UP001152321">
    <property type="component" value="Unassembled WGS sequence"/>
</dbReference>
<evidence type="ECO:0000259" key="3">
    <source>
        <dbReference type="Pfam" id="PF00291"/>
    </source>
</evidence>